<comment type="caution">
    <text evidence="3">The sequence shown here is derived from an EMBL/GenBank/DDBJ whole genome shotgun (WGS) entry which is preliminary data.</text>
</comment>
<gene>
    <name evidence="3" type="ORF">DI626_08380</name>
</gene>
<sequence length="162" mass="18140">MRILRRPNSYPQPYYAFMMEPIGTCAVCMPIGFTKFIIGENIMKKFVFALGVAAVAITAASPSFAREVKQVVGYVETTQTYNDRDAEFRKADTSGDGAINFKEFAAASMFENEYEMFKMNDTNNDDLLTIDEFRVFSKSGPAKVSDGPSHTNYNFNKGSINK</sequence>
<dbReference type="Gene3D" id="1.10.238.10">
    <property type="entry name" value="EF-hand"/>
    <property type="match status" value="1"/>
</dbReference>
<evidence type="ECO:0000256" key="1">
    <source>
        <dbReference type="SAM" id="MobiDB-lite"/>
    </source>
</evidence>
<keyword evidence="2" id="KW-0472">Membrane</keyword>
<feature type="transmembrane region" description="Helical" evidence="2">
    <location>
        <begin position="46"/>
        <end position="65"/>
    </location>
</feature>
<feature type="compositionally biased region" description="Polar residues" evidence="1">
    <location>
        <begin position="148"/>
        <end position="162"/>
    </location>
</feature>
<keyword evidence="2" id="KW-1133">Transmembrane helix</keyword>
<dbReference type="InterPro" id="IPR011992">
    <property type="entry name" value="EF-hand-dom_pair"/>
</dbReference>
<evidence type="ECO:0000256" key="2">
    <source>
        <dbReference type="SAM" id="Phobius"/>
    </source>
</evidence>
<dbReference type="EMBL" id="QFNK01000181">
    <property type="protein sequence ID" value="PZO84247.1"/>
    <property type="molecule type" value="Genomic_DNA"/>
</dbReference>
<dbReference type="InterPro" id="IPR018247">
    <property type="entry name" value="EF_Hand_1_Ca_BS"/>
</dbReference>
<feature type="region of interest" description="Disordered" evidence="1">
    <location>
        <begin position="140"/>
        <end position="162"/>
    </location>
</feature>
<name>A0A2W4ZSU6_9BACT</name>
<accession>A0A2W4ZSU6</accession>
<keyword evidence="2" id="KW-0812">Transmembrane</keyword>
<feature type="transmembrane region" description="Helical" evidence="2">
    <location>
        <begin position="14"/>
        <end position="34"/>
    </location>
</feature>
<dbReference type="PROSITE" id="PS00018">
    <property type="entry name" value="EF_HAND_1"/>
    <property type="match status" value="2"/>
</dbReference>
<protein>
    <submittedName>
        <fullName evidence="3">Uncharacterized protein</fullName>
    </submittedName>
</protein>
<dbReference type="SUPFAM" id="SSF47473">
    <property type="entry name" value="EF-hand"/>
    <property type="match status" value="1"/>
</dbReference>
<evidence type="ECO:0000313" key="4">
    <source>
        <dbReference type="Proteomes" id="UP000249557"/>
    </source>
</evidence>
<dbReference type="AlphaFoldDB" id="A0A2W4ZSU6"/>
<proteinExistence type="predicted"/>
<dbReference type="Proteomes" id="UP000249557">
    <property type="component" value="Unassembled WGS sequence"/>
</dbReference>
<evidence type="ECO:0000313" key="3">
    <source>
        <dbReference type="EMBL" id="PZO84247.1"/>
    </source>
</evidence>
<organism evidence="3 4">
    <name type="scientific">Micavibrio aeruginosavorus</name>
    <dbReference type="NCBI Taxonomy" id="349221"/>
    <lineage>
        <taxon>Bacteria</taxon>
        <taxon>Pseudomonadati</taxon>
        <taxon>Bdellovibrionota</taxon>
        <taxon>Bdellovibrionia</taxon>
        <taxon>Bdellovibrionales</taxon>
        <taxon>Pseudobdellovibrionaceae</taxon>
        <taxon>Micavibrio</taxon>
    </lineage>
</organism>
<reference evidence="3 4" key="1">
    <citation type="submission" date="2017-08" db="EMBL/GenBank/DDBJ databases">
        <title>Infants hospitalized years apart are colonized by the same room-sourced microbial strains.</title>
        <authorList>
            <person name="Brooks B."/>
            <person name="Olm M.R."/>
            <person name="Firek B.A."/>
            <person name="Baker R."/>
            <person name="Thomas B.C."/>
            <person name="Morowitz M.J."/>
            <person name="Banfield J.F."/>
        </authorList>
    </citation>
    <scope>NUCLEOTIDE SEQUENCE [LARGE SCALE GENOMIC DNA]</scope>
    <source>
        <strain evidence="3">S2_018_000_R2_104</strain>
    </source>
</reference>